<reference evidence="1" key="2">
    <citation type="submission" date="2021-05" db="EMBL/GenBank/DDBJ databases">
        <title>Protein family content uncovers lineage relationships and bacterial pathway maintenance mechanisms in DPANN archaea.</title>
        <authorList>
            <person name="Castelle C.J."/>
            <person name="Meheust R."/>
            <person name="Jaffe A.L."/>
            <person name="Seitz K."/>
            <person name="Gong X."/>
            <person name="Baker B.J."/>
            <person name="Banfield J.F."/>
        </authorList>
    </citation>
    <scope>NUCLEOTIDE SEQUENCE</scope>
    <source>
        <strain evidence="1">RIFCSPLOWO2_01_FULL_43_13</strain>
    </source>
</reference>
<protein>
    <recommendedName>
        <fullName evidence="3">Fibronectin type III domain-containing protein</fullName>
    </recommendedName>
</protein>
<evidence type="ECO:0000313" key="2">
    <source>
        <dbReference type="Proteomes" id="UP000680185"/>
    </source>
</evidence>
<name>A0A8T4KYA6_9ARCH</name>
<organism evidence="1 2">
    <name type="scientific">Candidatus Iainarchaeum sp</name>
    <dbReference type="NCBI Taxonomy" id="3101447"/>
    <lineage>
        <taxon>Archaea</taxon>
        <taxon>Candidatus Iainarchaeota</taxon>
        <taxon>Candidatus Iainarchaeia</taxon>
        <taxon>Candidatus Iainarchaeales</taxon>
        <taxon>Candidatus Iainarchaeaceae</taxon>
        <taxon>Candidatus Iainarchaeum</taxon>
    </lineage>
</organism>
<gene>
    <name evidence="1" type="ORF">J4478_02145</name>
</gene>
<sequence length="125" mass="13372">IDVKTFTGRNYADVNWSAVSDNNTSQTGMLYRIFRSLDGISFSLRASQTGTVNYADLTANDSAVPNSPVLNAVSNPTSSSLDVSWNAAADNGILYYYKLETIDSLGNDANSAIDSNAVVSGVKQY</sequence>
<reference evidence="1" key="1">
    <citation type="submission" date="2021-03" db="EMBL/GenBank/DDBJ databases">
        <authorList>
            <person name="Jaffe A."/>
        </authorList>
    </citation>
    <scope>NUCLEOTIDE SEQUENCE</scope>
    <source>
        <strain evidence="1">RIFCSPLOWO2_01_FULL_43_13</strain>
    </source>
</reference>
<feature type="non-terminal residue" evidence="1">
    <location>
        <position position="1"/>
    </location>
</feature>
<comment type="caution">
    <text evidence="1">The sequence shown here is derived from an EMBL/GenBank/DDBJ whole genome shotgun (WGS) entry which is preliminary data.</text>
</comment>
<evidence type="ECO:0008006" key="3">
    <source>
        <dbReference type="Google" id="ProtNLM"/>
    </source>
</evidence>
<accession>A0A8T4KYA6</accession>
<dbReference type="EMBL" id="JAGVWB010000013">
    <property type="protein sequence ID" value="MBS3058179.1"/>
    <property type="molecule type" value="Genomic_DNA"/>
</dbReference>
<dbReference type="InterPro" id="IPR036116">
    <property type="entry name" value="FN3_sf"/>
</dbReference>
<dbReference type="AlphaFoldDB" id="A0A8T4KYA6"/>
<evidence type="ECO:0000313" key="1">
    <source>
        <dbReference type="EMBL" id="MBS3058179.1"/>
    </source>
</evidence>
<dbReference type="Proteomes" id="UP000680185">
    <property type="component" value="Unassembled WGS sequence"/>
</dbReference>
<proteinExistence type="predicted"/>
<dbReference type="SUPFAM" id="SSF49265">
    <property type="entry name" value="Fibronectin type III"/>
    <property type="match status" value="1"/>
</dbReference>